<organism evidence="1 2">
    <name type="scientific">Rubus argutus</name>
    <name type="common">Southern blackberry</name>
    <dbReference type="NCBI Taxonomy" id="59490"/>
    <lineage>
        <taxon>Eukaryota</taxon>
        <taxon>Viridiplantae</taxon>
        <taxon>Streptophyta</taxon>
        <taxon>Embryophyta</taxon>
        <taxon>Tracheophyta</taxon>
        <taxon>Spermatophyta</taxon>
        <taxon>Magnoliopsida</taxon>
        <taxon>eudicotyledons</taxon>
        <taxon>Gunneridae</taxon>
        <taxon>Pentapetalae</taxon>
        <taxon>rosids</taxon>
        <taxon>fabids</taxon>
        <taxon>Rosales</taxon>
        <taxon>Rosaceae</taxon>
        <taxon>Rosoideae</taxon>
        <taxon>Rosoideae incertae sedis</taxon>
        <taxon>Rubus</taxon>
    </lineage>
</organism>
<evidence type="ECO:0000313" key="1">
    <source>
        <dbReference type="EMBL" id="KAK9940335.1"/>
    </source>
</evidence>
<comment type="caution">
    <text evidence="1">The sequence shown here is derived from an EMBL/GenBank/DDBJ whole genome shotgun (WGS) entry which is preliminary data.</text>
</comment>
<protein>
    <submittedName>
        <fullName evidence="1">Uncharacterized protein</fullName>
    </submittedName>
</protein>
<dbReference type="InterPro" id="IPR029058">
    <property type="entry name" value="AB_hydrolase_fold"/>
</dbReference>
<evidence type="ECO:0000313" key="2">
    <source>
        <dbReference type="Proteomes" id="UP001457282"/>
    </source>
</evidence>
<name>A0AAW1XWP6_RUBAR</name>
<gene>
    <name evidence="1" type="ORF">M0R45_017003</name>
</gene>
<dbReference type="SUPFAM" id="SSF53474">
    <property type="entry name" value="alpha/beta-Hydrolases"/>
    <property type="match status" value="1"/>
</dbReference>
<dbReference type="Gene3D" id="3.40.50.1820">
    <property type="entry name" value="alpha/beta hydrolase"/>
    <property type="match status" value="1"/>
</dbReference>
<keyword evidence="2" id="KW-1185">Reference proteome</keyword>
<accession>A0AAW1XWP6</accession>
<dbReference type="AlphaFoldDB" id="A0AAW1XWP6"/>
<sequence>MSTVGSSGKDSLPNVSWKIKLLMEFGALLFHATVRPNMTLNLRLLKIFDPKVAATSKPKNGVASFDSSRYLWFHLYTSSTATKLPFVLYFHGGSYVFGGADSFGNDASCRHVPLRSTLGQLPHRARAQVPVTAPRRSRLLEIHRQLRGRS</sequence>
<dbReference type="Proteomes" id="UP001457282">
    <property type="component" value="Unassembled WGS sequence"/>
</dbReference>
<reference evidence="1 2" key="1">
    <citation type="journal article" date="2023" name="G3 (Bethesda)">
        <title>A chromosome-length genome assembly and annotation of blackberry (Rubus argutus, cv. 'Hillquist').</title>
        <authorList>
            <person name="Bruna T."/>
            <person name="Aryal R."/>
            <person name="Dudchenko O."/>
            <person name="Sargent D.J."/>
            <person name="Mead D."/>
            <person name="Buti M."/>
            <person name="Cavallini A."/>
            <person name="Hytonen T."/>
            <person name="Andres J."/>
            <person name="Pham M."/>
            <person name="Weisz D."/>
            <person name="Mascagni F."/>
            <person name="Usai G."/>
            <person name="Natali L."/>
            <person name="Bassil N."/>
            <person name="Fernandez G.E."/>
            <person name="Lomsadze A."/>
            <person name="Armour M."/>
            <person name="Olukolu B."/>
            <person name="Poorten T."/>
            <person name="Britton C."/>
            <person name="Davik J."/>
            <person name="Ashrafi H."/>
            <person name="Aiden E.L."/>
            <person name="Borodovsky M."/>
            <person name="Worthington M."/>
        </authorList>
    </citation>
    <scope>NUCLEOTIDE SEQUENCE [LARGE SCALE GENOMIC DNA]</scope>
    <source>
        <strain evidence="1">PI 553951</strain>
    </source>
</reference>
<proteinExistence type="predicted"/>
<dbReference type="EMBL" id="JBEDUW010000003">
    <property type="protein sequence ID" value="KAK9940335.1"/>
    <property type="molecule type" value="Genomic_DNA"/>
</dbReference>